<protein>
    <submittedName>
        <fullName evidence="1">Uncharacterized protein</fullName>
    </submittedName>
</protein>
<dbReference type="EMBL" id="LLYA01000154">
    <property type="protein sequence ID" value="KRR24483.1"/>
    <property type="molecule type" value="Genomic_DNA"/>
</dbReference>
<evidence type="ECO:0000313" key="2">
    <source>
        <dbReference type="Proteomes" id="UP000052023"/>
    </source>
</evidence>
<dbReference type="AlphaFoldDB" id="A0A0R3N3U3"/>
<dbReference type="RefSeq" id="WP_156433740.1">
    <property type="nucleotide sequence ID" value="NZ_LLYA01000154.1"/>
</dbReference>
<accession>A0A0R3N3U3</accession>
<comment type="caution">
    <text evidence="1">The sequence shown here is derived from an EMBL/GenBank/DDBJ whole genome shotgun (WGS) entry which is preliminary data.</text>
</comment>
<name>A0A0R3N3U3_9BRAD</name>
<keyword evidence="2" id="KW-1185">Reference proteome</keyword>
<evidence type="ECO:0000313" key="1">
    <source>
        <dbReference type="EMBL" id="KRR24483.1"/>
    </source>
</evidence>
<proteinExistence type="predicted"/>
<sequence>MPHNWWTRKNLVLAAAIVSLACAIGFFAPGLSRPEPVLSAALGPDWQCSRLAFVFTTCSRVKHSRSTPVRLAKIPVCGRLRT</sequence>
<dbReference type="OrthoDB" id="8255610at2"/>
<organism evidence="1 2">
    <name type="scientific">Bradyrhizobium retamae</name>
    <dbReference type="NCBI Taxonomy" id="1300035"/>
    <lineage>
        <taxon>Bacteria</taxon>
        <taxon>Pseudomonadati</taxon>
        <taxon>Pseudomonadota</taxon>
        <taxon>Alphaproteobacteria</taxon>
        <taxon>Hyphomicrobiales</taxon>
        <taxon>Nitrobacteraceae</taxon>
        <taxon>Bradyrhizobium</taxon>
    </lineage>
</organism>
<reference evidence="1 2" key="1">
    <citation type="submission" date="2014-03" db="EMBL/GenBank/DDBJ databases">
        <title>Bradyrhizobium valentinum sp. nov., isolated from effective nodules of Lupinus mariae-josephae, a lupine endemic of basic-lime soils in Eastern Spain.</title>
        <authorList>
            <person name="Duran D."/>
            <person name="Rey L."/>
            <person name="Navarro A."/>
            <person name="Busquets A."/>
            <person name="Imperial J."/>
            <person name="Ruiz-Argueso T."/>
        </authorList>
    </citation>
    <scope>NUCLEOTIDE SEQUENCE [LARGE SCALE GENOMIC DNA]</scope>
    <source>
        <strain evidence="1 2">Ro19</strain>
    </source>
</reference>
<gene>
    <name evidence="1" type="ORF">CQ13_25345</name>
</gene>
<dbReference type="Proteomes" id="UP000052023">
    <property type="component" value="Unassembled WGS sequence"/>
</dbReference>